<keyword evidence="3" id="KW-1185">Reference proteome</keyword>
<sequence length="744" mass="79971">MTEYYSNKSDFSGQSTSVYSGTMGTGYYGAITSNYDPGTKVTNMLDDISTVTIKVQSEGVSHLYRRIGDAALGTEKSSSTFTNAVDRSQTLLAAAKRIHREIMQNIDSKFVKGLDEAYTSLNEINGSETTYQTTNMTYGVTKTYQLGYSTIYGSQTKTITVQEHYTLAEILGADSPILAAQDIYTQRLAAIKEMLKTGDNLTAKQIKELKGKSNQELMETFYPTLQSDYEKIKGSSFQEDHKKVLQYLEIGLTVAAGLVAIVATAGTATPAIAAAATASNAYLLGSTAYSVATGETLITGTKLSTEERLWAAADLVATGLSAGSTKILGLAEAGKLSTKAADVVEGSSSLLKVTKHTDDVMDAINIGKDVVTGDVQSLVMDAGMAGLSAVVKARNNTIVKTGGDSVNSDYQNYVARKKANGESYLSEADWTQKVSTLSANTAAYSDFKASALESFKGTATDVESNITIETRNTAGDVQRVQVKAIGFDEAGNVRIQDYTTAANGLSVNRQSLLEDLSKYGGTIVGEGKGAFTGGTEINPGTQIDVVSQKRTNYFLDGSGNKIITLDNGERAYLSEDLYNGENIPVRSPEFLDDNGHIDWPKANGFILDSSGNPITSDANLTAGSTIDRYGESSGTFVSPVVNGESYPYESRGLPYPESYQQKHTYEVVKDINKTNYEEAFANLSFDEQQDLLGDMIDYHFTAEDIYNPQIGEISEVFGAGGGQQIKLGTSVSIYEKLGFLKEVK</sequence>
<gene>
    <name evidence="2" type="ORF">I568_00037</name>
</gene>
<dbReference type="PATRIC" id="fig|1121865.3.peg.2180"/>
<evidence type="ECO:0000313" key="3">
    <source>
        <dbReference type="Proteomes" id="UP000014113"/>
    </source>
</evidence>
<dbReference type="InterPro" id="IPR025331">
    <property type="entry name" value="TNT"/>
</dbReference>
<protein>
    <recommendedName>
        <fullName evidence="1">TNT domain-containing protein</fullName>
    </recommendedName>
</protein>
<name>S1P5V3_9ENTE</name>
<dbReference type="RefSeq" id="WP_016184332.1">
    <property type="nucleotide sequence ID" value="NZ_JXKI01000028.1"/>
</dbReference>
<dbReference type="OrthoDB" id="2225969at2"/>
<accession>S1P5V3</accession>
<dbReference type="Proteomes" id="UP000014113">
    <property type="component" value="Unassembled WGS sequence"/>
</dbReference>
<feature type="domain" description="TNT" evidence="1">
    <location>
        <begin position="620"/>
        <end position="672"/>
    </location>
</feature>
<evidence type="ECO:0000313" key="2">
    <source>
        <dbReference type="EMBL" id="EOW87751.1"/>
    </source>
</evidence>
<dbReference type="GO" id="GO:0050135">
    <property type="term" value="F:NADP+ nucleosidase activity"/>
    <property type="evidence" value="ECO:0007669"/>
    <property type="project" value="InterPro"/>
</dbReference>
<evidence type="ECO:0000259" key="1">
    <source>
        <dbReference type="Pfam" id="PF14021"/>
    </source>
</evidence>
<comment type="caution">
    <text evidence="2">The sequence shown here is derived from an EMBL/GenBank/DDBJ whole genome shotgun (WGS) entry which is preliminary data.</text>
</comment>
<proteinExistence type="predicted"/>
<dbReference type="AlphaFoldDB" id="S1P5V3"/>
<reference evidence="2 3" key="1">
    <citation type="submission" date="2013-03" db="EMBL/GenBank/DDBJ databases">
        <title>The Genome Sequence of Enterococcus columbae ATCC_51263 (PacBio/Illumina hybrid assembly).</title>
        <authorList>
            <consortium name="The Broad Institute Genomics Platform"/>
            <consortium name="The Broad Institute Genome Sequencing Center for Infectious Disease"/>
            <person name="Earl A."/>
            <person name="Russ C."/>
            <person name="Gilmore M."/>
            <person name="Surin D."/>
            <person name="Walker B."/>
            <person name="Young S."/>
            <person name="Zeng Q."/>
            <person name="Gargeya S."/>
            <person name="Fitzgerald M."/>
            <person name="Haas B."/>
            <person name="Abouelleil A."/>
            <person name="Allen A.W."/>
            <person name="Alvarado L."/>
            <person name="Arachchi H.M."/>
            <person name="Berlin A.M."/>
            <person name="Chapman S.B."/>
            <person name="Gainer-Dewar J."/>
            <person name="Goldberg J."/>
            <person name="Griggs A."/>
            <person name="Gujja S."/>
            <person name="Hansen M."/>
            <person name="Howarth C."/>
            <person name="Imamovic A."/>
            <person name="Ireland A."/>
            <person name="Larimer J."/>
            <person name="McCowan C."/>
            <person name="Murphy C."/>
            <person name="Pearson M."/>
            <person name="Poon T.W."/>
            <person name="Priest M."/>
            <person name="Roberts A."/>
            <person name="Saif S."/>
            <person name="Shea T."/>
            <person name="Sisk P."/>
            <person name="Sykes S."/>
            <person name="Wortman J."/>
            <person name="Nusbaum C."/>
            <person name="Birren B."/>
        </authorList>
    </citation>
    <scope>NUCLEOTIDE SEQUENCE [LARGE SCALE GENOMIC DNA]</scope>
    <source>
        <strain evidence="2 3">ATCC 51263</strain>
    </source>
</reference>
<dbReference type="STRING" id="1121865.OMW_02238"/>
<dbReference type="eggNOG" id="ENOG50331ZC">
    <property type="taxonomic scope" value="Bacteria"/>
</dbReference>
<dbReference type="Pfam" id="PF14021">
    <property type="entry name" value="TNT"/>
    <property type="match status" value="1"/>
</dbReference>
<dbReference type="EMBL" id="ASWJ01000001">
    <property type="protein sequence ID" value="EOW87751.1"/>
    <property type="molecule type" value="Genomic_DNA"/>
</dbReference>
<organism evidence="2 3">
    <name type="scientific">Enterococcus columbae DSM 7374 = ATCC 51263</name>
    <dbReference type="NCBI Taxonomy" id="1121865"/>
    <lineage>
        <taxon>Bacteria</taxon>
        <taxon>Bacillati</taxon>
        <taxon>Bacillota</taxon>
        <taxon>Bacilli</taxon>
        <taxon>Lactobacillales</taxon>
        <taxon>Enterococcaceae</taxon>
        <taxon>Enterococcus</taxon>
    </lineage>
</organism>